<dbReference type="SMART" id="SM00698">
    <property type="entry name" value="MORN"/>
    <property type="match status" value="3"/>
</dbReference>
<keyword evidence="4" id="KW-1185">Reference proteome</keyword>
<reference evidence="5" key="1">
    <citation type="submission" date="2025-08" db="UniProtKB">
        <authorList>
            <consortium name="RefSeq"/>
        </authorList>
    </citation>
    <scope>IDENTIFICATION</scope>
</reference>
<name>A0ABM0JFT2_APLCA</name>
<organism evidence="4 5">
    <name type="scientific">Aplysia californica</name>
    <name type="common">California sea hare</name>
    <dbReference type="NCBI Taxonomy" id="6500"/>
    <lineage>
        <taxon>Eukaryota</taxon>
        <taxon>Metazoa</taxon>
        <taxon>Spiralia</taxon>
        <taxon>Lophotrochozoa</taxon>
        <taxon>Mollusca</taxon>
        <taxon>Gastropoda</taxon>
        <taxon>Heterobranchia</taxon>
        <taxon>Euthyneura</taxon>
        <taxon>Tectipleura</taxon>
        <taxon>Aplysiida</taxon>
        <taxon>Aplysioidea</taxon>
        <taxon>Aplysiidae</taxon>
        <taxon>Aplysia</taxon>
    </lineage>
</organism>
<dbReference type="GeneID" id="101855170"/>
<dbReference type="RefSeq" id="XP_005092702.1">
    <property type="nucleotide sequence ID" value="XM_005092645.3"/>
</dbReference>
<dbReference type="InterPro" id="IPR003409">
    <property type="entry name" value="MORN"/>
</dbReference>
<proteinExistence type="predicted"/>
<dbReference type="InterPro" id="IPR052315">
    <property type="entry name" value="MORN4"/>
</dbReference>
<dbReference type="PANTHER" id="PTHR46614">
    <property type="entry name" value="MORN REPEAT-CONTAINING PROTEIN 4"/>
    <property type="match status" value="1"/>
</dbReference>
<dbReference type="Gene3D" id="2.20.110.10">
    <property type="entry name" value="Histone H3 K4-specific methyltransferase SET7/9 N-terminal domain"/>
    <property type="match status" value="2"/>
</dbReference>
<protein>
    <submittedName>
        <fullName evidence="5">MORN repeat-containing protein 4 isoform X2</fullName>
    </submittedName>
</protein>
<gene>
    <name evidence="5" type="primary">LOC101855170</name>
</gene>
<keyword evidence="3" id="KW-0966">Cell projection</keyword>
<dbReference type="Proteomes" id="UP000694888">
    <property type="component" value="Unplaced"/>
</dbReference>
<evidence type="ECO:0000313" key="4">
    <source>
        <dbReference type="Proteomes" id="UP000694888"/>
    </source>
</evidence>
<comment type="subcellular location">
    <subcellularLocation>
        <location evidence="1">Cell projection</location>
    </subcellularLocation>
</comment>
<dbReference type="SUPFAM" id="SSF82185">
    <property type="entry name" value="Histone H3 K4-specific methyltransferase SET7/9 N-terminal domain"/>
    <property type="match status" value="1"/>
</dbReference>
<evidence type="ECO:0000313" key="5">
    <source>
        <dbReference type="RefSeq" id="XP_005092702.1"/>
    </source>
</evidence>
<dbReference type="PANTHER" id="PTHR46614:SF1">
    <property type="entry name" value="MORN REPEAT-CONTAINING PROTEIN 4"/>
    <property type="match status" value="1"/>
</dbReference>
<accession>A0ABM0JFT2</accession>
<evidence type="ECO:0000256" key="3">
    <source>
        <dbReference type="ARBA" id="ARBA00023273"/>
    </source>
</evidence>
<sequence length="134" mass="15026">MVVQGEYRYPDGSVYNGQWDDQGQRHGQGLLTLADGGNFRGNFDQGFYSGLGVINFADGSRYCGEFLQGKFNGYGVFVRPDGMKYEGEFKDGKIKGQGRGSTETKPGNALRVHRWRSPWEHYECGSKESECTFV</sequence>
<evidence type="ECO:0000256" key="1">
    <source>
        <dbReference type="ARBA" id="ARBA00004316"/>
    </source>
</evidence>
<keyword evidence="2" id="KW-0677">Repeat</keyword>
<evidence type="ECO:0000256" key="2">
    <source>
        <dbReference type="ARBA" id="ARBA00022737"/>
    </source>
</evidence>
<dbReference type="Pfam" id="PF02493">
    <property type="entry name" value="MORN"/>
    <property type="match status" value="5"/>
</dbReference>